<keyword evidence="4" id="KW-1185">Reference proteome</keyword>
<dbReference type="Pfam" id="PF18914">
    <property type="entry name" value="DUF5666"/>
    <property type="match status" value="2"/>
</dbReference>
<gene>
    <name evidence="3" type="ORF">D1115_19545</name>
</gene>
<dbReference type="RefSeq" id="WP_128813013.1">
    <property type="nucleotide sequence ID" value="NZ_CP032094.1"/>
</dbReference>
<name>A0ABM6YZF1_9VIBR</name>
<evidence type="ECO:0000259" key="2">
    <source>
        <dbReference type="Pfam" id="PF18914"/>
    </source>
</evidence>
<reference evidence="3 4" key="1">
    <citation type="submission" date="2018-08" db="EMBL/GenBank/DDBJ databases">
        <title>Genomic taxonomy of the Vibrionaceae family.</title>
        <authorList>
            <person name="Gomez-Gil B."/>
            <person name="Tanaka M."/>
            <person name="Sawabe T."/>
            <person name="Enciso-Ibarra K."/>
        </authorList>
    </citation>
    <scope>NUCLEOTIDE SEQUENCE [LARGE SCALE GENOMIC DNA]</scope>
    <source>
        <strain evidence="3 4">CAIM 1831</strain>
    </source>
</reference>
<feature type="compositionally biased region" description="Gly residues" evidence="1">
    <location>
        <begin position="1"/>
        <end position="12"/>
    </location>
</feature>
<evidence type="ECO:0000256" key="1">
    <source>
        <dbReference type="SAM" id="MobiDB-lite"/>
    </source>
</evidence>
<accession>A0ABM6YZF1</accession>
<dbReference type="EMBL" id="CP032094">
    <property type="protein sequence ID" value="AXY03115.1"/>
    <property type="molecule type" value="Genomic_DNA"/>
</dbReference>
<evidence type="ECO:0000313" key="4">
    <source>
        <dbReference type="Proteomes" id="UP000262832"/>
    </source>
</evidence>
<dbReference type="Proteomes" id="UP000262832">
    <property type="component" value="Chromosome II"/>
</dbReference>
<evidence type="ECO:0000313" key="3">
    <source>
        <dbReference type="EMBL" id="AXY03115.1"/>
    </source>
</evidence>
<organism evidence="3 4">
    <name type="scientific">Vibrio alfacsensis</name>
    <dbReference type="NCBI Taxonomy" id="1074311"/>
    <lineage>
        <taxon>Bacteria</taxon>
        <taxon>Pseudomonadati</taxon>
        <taxon>Pseudomonadota</taxon>
        <taxon>Gammaproteobacteria</taxon>
        <taxon>Vibrionales</taxon>
        <taxon>Vibrionaceae</taxon>
        <taxon>Vibrio</taxon>
    </lineage>
</organism>
<feature type="domain" description="DUF5666" evidence="2">
    <location>
        <begin position="235"/>
        <end position="295"/>
    </location>
</feature>
<sequence>MSGCGGGSGGGNNDNNGGSVTPPAKVNTVTGSIDAVNTAKNSITVNGREFVVGKAMFNNEQVSNFVVLSSLKDMTVQVDTSAVKQTATVTLEPTMTGEITAIDHVKNTFTINGLELHFAGLSSEIGLNDWVMVSSLPVAPTAENGNQSYKVLSVIKFDMDGVRVDEIEGQVSSINANDNTFKIGAITISYSNIDNLTNGLWVEVEGTFDESSKKFIATEVEIDGYDNQIGENEVEGIVTWVSKDKSAFELNSRGTFTVSPITQFEDGSKQNLKLGGEVEVVYSNKSGQLVALEVEFENTGDDNDDLWEQNEFECSGLVVNYSEHPVGVSASFDIEDLSPNENHGVDCRNITINKSNAVFEDNLSFNNLNNEKLKLKVLLSMAKKSPLK</sequence>
<proteinExistence type="predicted"/>
<feature type="domain" description="DUF5666" evidence="2">
    <location>
        <begin position="164"/>
        <end position="221"/>
    </location>
</feature>
<feature type="region of interest" description="Disordered" evidence="1">
    <location>
        <begin position="1"/>
        <end position="25"/>
    </location>
</feature>
<protein>
    <recommendedName>
        <fullName evidence="2">DUF5666 domain-containing protein</fullName>
    </recommendedName>
</protein>
<dbReference type="InterPro" id="IPR043724">
    <property type="entry name" value="DUF5666"/>
</dbReference>